<protein>
    <recommendedName>
        <fullName evidence="5">Trimeric autotransporter adhesin YadA-like head domain-containing protein</fullName>
    </recommendedName>
</protein>
<evidence type="ECO:0000313" key="4">
    <source>
        <dbReference type="Proteomes" id="UP000675121"/>
    </source>
</evidence>
<dbReference type="AlphaFoldDB" id="A0A9N8MUA1"/>
<accession>A0A9N8MUA1</accession>
<dbReference type="RefSeq" id="WP_201070256.1">
    <property type="nucleotide sequence ID" value="NZ_CAJNAS010000004.1"/>
</dbReference>
<dbReference type="EMBL" id="CAJNAS010000004">
    <property type="protein sequence ID" value="CAE6875693.1"/>
    <property type="molecule type" value="Genomic_DNA"/>
</dbReference>
<feature type="signal peptide" evidence="2">
    <location>
        <begin position="1"/>
        <end position="21"/>
    </location>
</feature>
<sequence>MKRTIIAAAVLSTMAASSAYAEGCTAGCDPAELFTATNVYTDIGEFGFITLRGKVDVSSSSGATVNNTQAVNISGVDMKTPPQTYVSGNVTTKINTTDSWNHASGSGGGWGVSQSYSTNAWAYDKSNTQTNTASSSAAFIAGGGFAAGVESSYKGYNYVNTHASANGFLAAGFIAGLGHVGSVIFGGAAAGFAGALNTHASDNYGGGFAAQAAGYGVAFGGYAAASQNTATETRSGYGYKANASYSEGSHAYGWANNYDDNRGSITVTGSVTQHINTETPTTMSAGIGDGALGTASGNIGVNIASGVDNAQSNDAALSNMDVGPVFGTAQIYSTQSSTGSAKVGDFNFVASVGANALADATGNIGVNVASGVGNVQNNSLAASATTDSSSSNSMGWGNNKGGSMQGGEVIASDQNCQTADAGVTGQFTGSATLGMGALANANGNIGVNIASGVGNLQHNGLAVASVSHQ</sequence>
<evidence type="ECO:0000256" key="1">
    <source>
        <dbReference type="SAM" id="MobiDB-lite"/>
    </source>
</evidence>
<proteinExistence type="predicted"/>
<organism evidence="3 4">
    <name type="scientific">Paraburkholderia domus</name>
    <dbReference type="NCBI Taxonomy" id="2793075"/>
    <lineage>
        <taxon>Bacteria</taxon>
        <taxon>Pseudomonadati</taxon>
        <taxon>Pseudomonadota</taxon>
        <taxon>Betaproteobacteria</taxon>
        <taxon>Burkholderiales</taxon>
        <taxon>Burkholderiaceae</taxon>
        <taxon>Paraburkholderia</taxon>
    </lineage>
</organism>
<keyword evidence="4" id="KW-1185">Reference proteome</keyword>
<gene>
    <name evidence="3" type="ORF">R70211_01679</name>
</gene>
<keyword evidence="2" id="KW-0732">Signal</keyword>
<dbReference type="Proteomes" id="UP000675121">
    <property type="component" value="Unassembled WGS sequence"/>
</dbReference>
<feature type="compositionally biased region" description="Low complexity" evidence="1">
    <location>
        <begin position="383"/>
        <end position="397"/>
    </location>
</feature>
<evidence type="ECO:0000313" key="3">
    <source>
        <dbReference type="EMBL" id="CAE6875693.1"/>
    </source>
</evidence>
<evidence type="ECO:0008006" key="5">
    <source>
        <dbReference type="Google" id="ProtNLM"/>
    </source>
</evidence>
<comment type="caution">
    <text evidence="3">The sequence shown here is derived from an EMBL/GenBank/DDBJ whole genome shotgun (WGS) entry which is preliminary data.</text>
</comment>
<name>A0A9N8MUA1_9BURK</name>
<feature type="chain" id="PRO_5040174081" description="Trimeric autotransporter adhesin YadA-like head domain-containing protein" evidence="2">
    <location>
        <begin position="22"/>
        <end position="469"/>
    </location>
</feature>
<feature type="region of interest" description="Disordered" evidence="1">
    <location>
        <begin position="383"/>
        <end position="406"/>
    </location>
</feature>
<evidence type="ECO:0000256" key="2">
    <source>
        <dbReference type="SAM" id="SignalP"/>
    </source>
</evidence>
<reference evidence="3" key="1">
    <citation type="submission" date="2021-02" db="EMBL/GenBank/DDBJ databases">
        <authorList>
            <person name="Vanwijnsberghe S."/>
        </authorList>
    </citation>
    <scope>NUCLEOTIDE SEQUENCE</scope>
    <source>
        <strain evidence="3">R-70211</strain>
    </source>
</reference>